<evidence type="ECO:0000259" key="7">
    <source>
        <dbReference type="Pfam" id="PF08544"/>
    </source>
</evidence>
<dbReference type="Pfam" id="PF00288">
    <property type="entry name" value="GHMP_kinases_N"/>
    <property type="match status" value="1"/>
</dbReference>
<dbReference type="InterPro" id="IPR006206">
    <property type="entry name" value="Mevalonate/galactokinase"/>
</dbReference>
<evidence type="ECO:0000256" key="3">
    <source>
        <dbReference type="ARBA" id="ARBA00022777"/>
    </source>
</evidence>
<keyword evidence="5" id="KW-0119">Carbohydrate metabolism</keyword>
<evidence type="ECO:0000256" key="4">
    <source>
        <dbReference type="ARBA" id="ARBA00022840"/>
    </source>
</evidence>
<accession>A0A831VX41</accession>
<dbReference type="InterPro" id="IPR036554">
    <property type="entry name" value="GHMP_kinase_C_sf"/>
</dbReference>
<name>A0A831VX41_9FLAO</name>
<dbReference type="GO" id="GO:0006012">
    <property type="term" value="P:galactose metabolic process"/>
    <property type="evidence" value="ECO:0007669"/>
    <property type="project" value="UniProtKB-KW"/>
</dbReference>
<dbReference type="GO" id="GO:0005524">
    <property type="term" value="F:ATP binding"/>
    <property type="evidence" value="ECO:0007669"/>
    <property type="project" value="UniProtKB-KW"/>
</dbReference>
<reference evidence="9" key="1">
    <citation type="journal article" date="2020" name="mSystems">
        <title>Genome- and Community-Level Interaction Insights into Carbon Utilization and Element Cycling Functions of Hydrothermarchaeota in Hydrothermal Sediment.</title>
        <authorList>
            <person name="Zhou Z."/>
            <person name="Liu Y."/>
            <person name="Xu W."/>
            <person name="Pan J."/>
            <person name="Luo Z.H."/>
            <person name="Li M."/>
        </authorList>
    </citation>
    <scope>NUCLEOTIDE SEQUENCE [LARGE SCALE GENOMIC DNA]</scope>
    <source>
        <strain evidence="9">HyVt-345</strain>
    </source>
</reference>
<evidence type="ECO:0000259" key="8">
    <source>
        <dbReference type="Pfam" id="PF10509"/>
    </source>
</evidence>
<dbReference type="PRINTS" id="PR00959">
    <property type="entry name" value="MEVGALKINASE"/>
</dbReference>
<dbReference type="SUPFAM" id="SSF54211">
    <property type="entry name" value="Ribosomal protein S5 domain 2-like"/>
    <property type="match status" value="1"/>
</dbReference>
<gene>
    <name evidence="9" type="ORF">ENH87_19695</name>
</gene>
<evidence type="ECO:0000259" key="6">
    <source>
        <dbReference type="Pfam" id="PF00288"/>
    </source>
</evidence>
<evidence type="ECO:0000313" key="9">
    <source>
        <dbReference type="EMBL" id="HEA23119.1"/>
    </source>
</evidence>
<dbReference type="InterPro" id="IPR013750">
    <property type="entry name" value="GHMP_kinase_C_dom"/>
</dbReference>
<evidence type="ECO:0000256" key="1">
    <source>
        <dbReference type="ARBA" id="ARBA00006566"/>
    </source>
</evidence>
<dbReference type="Proteomes" id="UP000886191">
    <property type="component" value="Unassembled WGS sequence"/>
</dbReference>
<comment type="caution">
    <text evidence="9">The sequence shown here is derived from an EMBL/GenBank/DDBJ whole genome shotgun (WGS) entry which is preliminary data.</text>
</comment>
<dbReference type="AlphaFoldDB" id="A0A831VX41"/>
<dbReference type="Gene3D" id="3.30.70.890">
    <property type="entry name" value="GHMP kinase, C-terminal domain"/>
    <property type="match status" value="1"/>
</dbReference>
<dbReference type="InterPro" id="IPR020568">
    <property type="entry name" value="Ribosomal_Su5_D2-typ_SF"/>
</dbReference>
<dbReference type="PANTHER" id="PTHR10457">
    <property type="entry name" value="MEVALONATE KINASE/GALACTOKINASE"/>
    <property type="match status" value="1"/>
</dbReference>
<dbReference type="InterPro" id="IPR019539">
    <property type="entry name" value="GalKase_N"/>
</dbReference>
<feature type="domain" description="GHMP kinase N-terminal" evidence="6">
    <location>
        <begin position="76"/>
        <end position="163"/>
    </location>
</feature>
<comment type="similarity">
    <text evidence="1">Belongs to the GHMP kinase family. GalK subfamily.</text>
</comment>
<feature type="domain" description="Galactokinase N-terminal" evidence="8">
    <location>
        <begin position="4"/>
        <end position="37"/>
    </location>
</feature>
<dbReference type="PIRSF" id="PIRSF000530">
    <property type="entry name" value="Galactokinase"/>
    <property type="match status" value="1"/>
</dbReference>
<dbReference type="EMBL" id="DRGL01000074">
    <property type="protein sequence ID" value="HEA23119.1"/>
    <property type="molecule type" value="Genomic_DNA"/>
</dbReference>
<proteinExistence type="inferred from homology"/>
<dbReference type="InterPro" id="IPR006204">
    <property type="entry name" value="GHMP_kinase_N_dom"/>
</dbReference>
<organism evidence="9">
    <name type="scientific">Pricia antarctica</name>
    <dbReference type="NCBI Taxonomy" id="641691"/>
    <lineage>
        <taxon>Bacteria</taxon>
        <taxon>Pseudomonadati</taxon>
        <taxon>Bacteroidota</taxon>
        <taxon>Flavobacteriia</taxon>
        <taxon>Flavobacteriales</taxon>
        <taxon>Flavobacteriaceae</taxon>
        <taxon>Pricia</taxon>
    </lineage>
</organism>
<dbReference type="GO" id="GO:0005829">
    <property type="term" value="C:cytosol"/>
    <property type="evidence" value="ECO:0007669"/>
    <property type="project" value="TreeGrafter"/>
</dbReference>
<sequence>MKKIVSVAPARTCLFGDHQDYMKLPVITCAIDRHITLTAVSNSAGIFHINKLDLNEKRDIPIAPDFDRVEKGDHFLSALKVLEKYGCIPTEGYDISISGNIPINAGTSSSTAVVISWIRFLLEAYGSNVPITPELVSQIAYEAEVLEQGDPGGRMDQYSIGLGNIVYLETDTETEYEVFDKTLDGLIVGESGIPKQTVAVLTELKGKVFAAIDSITEKDPNFNIRNIRITDLPKYLEHVPVDLRIYLEAAVLNHEITQQARLQFTNEILDMEAIGELMNEHHTVLKEYLKITVPKIDAMVDAALGSGALGAKIVGSGRGGSIVVLATPNEKEKVINAIKNAGAKDAYTVNVDPGARIVKQ</sequence>
<dbReference type="Pfam" id="PF10509">
    <property type="entry name" value="GalKase_gal_bdg"/>
    <property type="match status" value="1"/>
</dbReference>
<keyword evidence="5" id="KW-0299">Galactose metabolism</keyword>
<protein>
    <submittedName>
        <fullName evidence="9">Galactokinase</fullName>
    </submittedName>
</protein>
<dbReference type="InterPro" id="IPR000705">
    <property type="entry name" value="Galactokinase"/>
</dbReference>
<keyword evidence="3" id="KW-0418">Kinase</keyword>
<dbReference type="PANTHER" id="PTHR10457:SF7">
    <property type="entry name" value="GALACTOKINASE-RELATED"/>
    <property type="match status" value="1"/>
</dbReference>
<dbReference type="GO" id="GO:0004335">
    <property type="term" value="F:galactokinase activity"/>
    <property type="evidence" value="ECO:0007669"/>
    <property type="project" value="InterPro"/>
</dbReference>
<dbReference type="Gene3D" id="3.30.230.10">
    <property type="match status" value="1"/>
</dbReference>
<evidence type="ECO:0000256" key="5">
    <source>
        <dbReference type="ARBA" id="ARBA00023144"/>
    </source>
</evidence>
<dbReference type="SUPFAM" id="SSF55060">
    <property type="entry name" value="GHMP Kinase, C-terminal domain"/>
    <property type="match status" value="1"/>
</dbReference>
<keyword evidence="3" id="KW-0808">Transferase</keyword>
<keyword evidence="2" id="KW-0547">Nucleotide-binding</keyword>
<evidence type="ECO:0000256" key="2">
    <source>
        <dbReference type="ARBA" id="ARBA00022741"/>
    </source>
</evidence>
<dbReference type="InterPro" id="IPR014721">
    <property type="entry name" value="Ribsml_uS5_D2-typ_fold_subgr"/>
</dbReference>
<dbReference type="Pfam" id="PF08544">
    <property type="entry name" value="GHMP_kinases_C"/>
    <property type="match status" value="1"/>
</dbReference>
<feature type="domain" description="GHMP kinase C-terminal" evidence="7">
    <location>
        <begin position="270"/>
        <end position="343"/>
    </location>
</feature>
<dbReference type="PRINTS" id="PR00473">
    <property type="entry name" value="GALCTOKINASE"/>
</dbReference>
<keyword evidence="4" id="KW-0067">ATP-binding</keyword>